<sequence length="128" mass="14917">MKFEYSPKRYWEDYGPNKVWNNEAMGKWAILKLSDDKLYWCYGDGGEPCDFGRRKGIWTDYEGFINTWSRDFHVYSCDSSFEEVEEKLGSGNVWGFSSGEFDEYGTFLQGHCMACRSCTVDLNATWAI</sequence>
<reference evidence="2" key="1">
    <citation type="journal article" date="2017" name="Genome Biol.">
        <title>Comparative genomics reveals high biological diversity and specific adaptations in the industrially and medically important fungal genus Aspergillus.</title>
        <authorList>
            <person name="de Vries R.P."/>
            <person name="Riley R."/>
            <person name="Wiebenga A."/>
            <person name="Aguilar-Osorio G."/>
            <person name="Amillis S."/>
            <person name="Uchima C.A."/>
            <person name="Anderluh G."/>
            <person name="Asadollahi M."/>
            <person name="Askin M."/>
            <person name="Barry K."/>
            <person name="Battaglia E."/>
            <person name="Bayram O."/>
            <person name="Benocci T."/>
            <person name="Braus-Stromeyer S.A."/>
            <person name="Caldana C."/>
            <person name="Canovas D."/>
            <person name="Cerqueira G.C."/>
            <person name="Chen F."/>
            <person name="Chen W."/>
            <person name="Choi C."/>
            <person name="Clum A."/>
            <person name="Dos Santos R.A."/>
            <person name="Damasio A.R."/>
            <person name="Diallinas G."/>
            <person name="Emri T."/>
            <person name="Fekete E."/>
            <person name="Flipphi M."/>
            <person name="Freyberg S."/>
            <person name="Gallo A."/>
            <person name="Gournas C."/>
            <person name="Habgood R."/>
            <person name="Hainaut M."/>
            <person name="Harispe M.L."/>
            <person name="Henrissat B."/>
            <person name="Hilden K.S."/>
            <person name="Hope R."/>
            <person name="Hossain A."/>
            <person name="Karabika E."/>
            <person name="Karaffa L."/>
            <person name="Karanyi Z."/>
            <person name="Krasevec N."/>
            <person name="Kuo A."/>
            <person name="Kusch H."/>
            <person name="LaButti K."/>
            <person name="Lagendijk E.L."/>
            <person name="Lapidus A."/>
            <person name="Levasseur A."/>
            <person name="Lindquist E."/>
            <person name="Lipzen A."/>
            <person name="Logrieco A.F."/>
            <person name="MacCabe A."/>
            <person name="Maekelae M.R."/>
            <person name="Malavazi I."/>
            <person name="Melin P."/>
            <person name="Meyer V."/>
            <person name="Mielnichuk N."/>
            <person name="Miskei M."/>
            <person name="Molnar A.P."/>
            <person name="Mule G."/>
            <person name="Ngan C.Y."/>
            <person name="Orejas M."/>
            <person name="Orosz E."/>
            <person name="Ouedraogo J.P."/>
            <person name="Overkamp K.M."/>
            <person name="Park H.-S."/>
            <person name="Perrone G."/>
            <person name="Piumi F."/>
            <person name="Punt P.J."/>
            <person name="Ram A.F."/>
            <person name="Ramon A."/>
            <person name="Rauscher S."/>
            <person name="Record E."/>
            <person name="Riano-Pachon D.M."/>
            <person name="Robert V."/>
            <person name="Roehrig J."/>
            <person name="Ruller R."/>
            <person name="Salamov A."/>
            <person name="Salih N.S."/>
            <person name="Samson R.A."/>
            <person name="Sandor E."/>
            <person name="Sanguinetti M."/>
            <person name="Schuetze T."/>
            <person name="Sepcic K."/>
            <person name="Shelest E."/>
            <person name="Sherlock G."/>
            <person name="Sophianopoulou V."/>
            <person name="Squina F.M."/>
            <person name="Sun H."/>
            <person name="Susca A."/>
            <person name="Todd R.B."/>
            <person name="Tsang A."/>
            <person name="Unkles S.E."/>
            <person name="van de Wiele N."/>
            <person name="van Rossen-Uffink D."/>
            <person name="Oliveira J.V."/>
            <person name="Vesth T.C."/>
            <person name="Visser J."/>
            <person name="Yu J.-H."/>
            <person name="Zhou M."/>
            <person name="Andersen M.R."/>
            <person name="Archer D.B."/>
            <person name="Baker S.E."/>
            <person name="Benoit I."/>
            <person name="Brakhage A.A."/>
            <person name="Braus G.H."/>
            <person name="Fischer R."/>
            <person name="Frisvad J.C."/>
            <person name="Goldman G.H."/>
            <person name="Houbraken J."/>
            <person name="Oakley B."/>
            <person name="Pocsi I."/>
            <person name="Scazzocchio C."/>
            <person name="Seiboth B."/>
            <person name="vanKuyk P.A."/>
            <person name="Wortman J."/>
            <person name="Dyer P.S."/>
            <person name="Grigoriev I.V."/>
        </authorList>
    </citation>
    <scope>NUCLEOTIDE SEQUENCE [LARGE SCALE GENOMIC DNA]</scope>
    <source>
        <strain evidence="2">CBS 134.48</strain>
    </source>
</reference>
<evidence type="ECO:0000313" key="1">
    <source>
        <dbReference type="EMBL" id="OJI86689.1"/>
    </source>
</evidence>
<dbReference type="AlphaFoldDB" id="A0A1L9NBQ3"/>
<organism evidence="1 2">
    <name type="scientific">Aspergillus tubingensis (strain CBS 134.48)</name>
    <dbReference type="NCBI Taxonomy" id="767770"/>
    <lineage>
        <taxon>Eukaryota</taxon>
        <taxon>Fungi</taxon>
        <taxon>Dikarya</taxon>
        <taxon>Ascomycota</taxon>
        <taxon>Pezizomycotina</taxon>
        <taxon>Eurotiomycetes</taxon>
        <taxon>Eurotiomycetidae</taxon>
        <taxon>Eurotiales</taxon>
        <taxon>Aspergillaceae</taxon>
        <taxon>Aspergillus</taxon>
        <taxon>Aspergillus subgen. Circumdati</taxon>
    </lineage>
</organism>
<evidence type="ECO:0000313" key="2">
    <source>
        <dbReference type="Proteomes" id="UP000184304"/>
    </source>
</evidence>
<dbReference type="Proteomes" id="UP000184304">
    <property type="component" value="Unassembled WGS sequence"/>
</dbReference>
<dbReference type="EMBL" id="KV878187">
    <property type="protein sequence ID" value="OJI86689.1"/>
    <property type="molecule type" value="Genomic_DNA"/>
</dbReference>
<dbReference type="OrthoDB" id="10328295at2759"/>
<accession>A0A1L9NBQ3</accession>
<proteinExistence type="predicted"/>
<protein>
    <submittedName>
        <fullName evidence="1">Uncharacterized protein</fullName>
    </submittedName>
</protein>
<dbReference type="VEuPathDB" id="FungiDB:ASPTUDRAFT_27698"/>
<name>A0A1L9NBQ3_ASPTC</name>
<gene>
    <name evidence="1" type="ORF">ASPTUDRAFT_27698</name>
</gene>
<keyword evidence="2" id="KW-1185">Reference proteome</keyword>